<name>A0A9P5I034_9HELO</name>
<accession>A0A9P5I034</accession>
<sequence>MTKKTMKKSSLMKAAMRKALTRKTAMKKKTMKKTLKKTASEETAMDLTTVSLDNMDIDRPTSSWLTPSQSQAFKALERSTEDDSFFAFEFLPLEVQVMIAKYAFPQKRIIRMGFRTEFNNFNMILNFQMLPDMHLTPLLSTSWLFHTEVNKEFKKVELQKYSRGVKSKLYKALYDENYSPPNHFWDRCRRNVFCERGSGYRSLSHVYIRTETDTLIIDYRQLFILYFVGGSIDLSNVKHIALANVKSFEWDWPHYRLQEEEVDSLIHGVIAVECPNLEKFTYIISNDDPMTETDIDIEEVIFEADDELYYEDFEYEDGSLHEEHPYSLMETKAHVDHCFRSFLRQPDSQYRLKDDVMDFWKAHAPGLGIIARFDADSDWRLRKKRCPEPRYHFMGFNTYLPAHADGTILNQYKGLAQIFEGAPW</sequence>
<dbReference type="EMBL" id="RCSW01000027">
    <property type="protein sequence ID" value="KAF7926081.1"/>
    <property type="molecule type" value="Genomic_DNA"/>
</dbReference>
<dbReference type="GeneID" id="62153969"/>
<dbReference type="Proteomes" id="UP000710849">
    <property type="component" value="Unassembled WGS sequence"/>
</dbReference>
<organism evidence="1 2">
    <name type="scientific">Botrytis byssoidea</name>
    <dbReference type="NCBI Taxonomy" id="139641"/>
    <lineage>
        <taxon>Eukaryota</taxon>
        <taxon>Fungi</taxon>
        <taxon>Dikarya</taxon>
        <taxon>Ascomycota</taxon>
        <taxon>Pezizomycotina</taxon>
        <taxon>Leotiomycetes</taxon>
        <taxon>Helotiales</taxon>
        <taxon>Sclerotiniaceae</taxon>
        <taxon>Botrytis</taxon>
    </lineage>
</organism>
<reference evidence="1 2" key="1">
    <citation type="journal article" date="2020" name="Genome Biol. Evol.">
        <title>Comparative genomics of Sclerotiniaceae.</title>
        <authorList>
            <person name="Valero Jimenez C.A."/>
            <person name="Steentjes M."/>
            <person name="Scholten O.E."/>
            <person name="Van Kan J.A.L."/>
        </authorList>
    </citation>
    <scope>NUCLEOTIDE SEQUENCE [LARGE SCALE GENOMIC DNA]</scope>
    <source>
        <strain evidence="1 2">MUCL 94</strain>
    </source>
</reference>
<evidence type="ECO:0000313" key="1">
    <source>
        <dbReference type="EMBL" id="KAF7926081.1"/>
    </source>
</evidence>
<comment type="caution">
    <text evidence="1">The sequence shown here is derived from an EMBL/GenBank/DDBJ whole genome shotgun (WGS) entry which is preliminary data.</text>
</comment>
<protein>
    <submittedName>
        <fullName evidence="1">Uncharacterized protein</fullName>
    </submittedName>
</protein>
<gene>
    <name evidence="1" type="ORF">EAE97_010381</name>
</gene>
<dbReference type="RefSeq" id="XP_038728290.1">
    <property type="nucleotide sequence ID" value="XM_038880896.1"/>
</dbReference>
<proteinExistence type="predicted"/>
<dbReference type="AlphaFoldDB" id="A0A9P5I034"/>
<keyword evidence="2" id="KW-1185">Reference proteome</keyword>
<evidence type="ECO:0000313" key="2">
    <source>
        <dbReference type="Proteomes" id="UP000710849"/>
    </source>
</evidence>